<dbReference type="AlphaFoldDB" id="X1V3L4"/>
<comment type="caution">
    <text evidence="1">The sequence shown here is derived from an EMBL/GenBank/DDBJ whole genome shotgun (WGS) entry which is preliminary data.</text>
</comment>
<protein>
    <recommendedName>
        <fullName evidence="2">Outer membrane protein beta-barrel domain-containing protein</fullName>
    </recommendedName>
</protein>
<proteinExistence type="predicted"/>
<accession>X1V3L4</accession>
<organism evidence="1">
    <name type="scientific">marine sediment metagenome</name>
    <dbReference type="NCBI Taxonomy" id="412755"/>
    <lineage>
        <taxon>unclassified sequences</taxon>
        <taxon>metagenomes</taxon>
        <taxon>ecological metagenomes</taxon>
    </lineage>
</organism>
<dbReference type="EMBL" id="BARW01026889">
    <property type="protein sequence ID" value="GAJ10387.1"/>
    <property type="molecule type" value="Genomic_DNA"/>
</dbReference>
<evidence type="ECO:0000313" key="1">
    <source>
        <dbReference type="EMBL" id="GAJ10387.1"/>
    </source>
</evidence>
<gene>
    <name evidence="1" type="ORF">S12H4_43754</name>
</gene>
<sequence>IEQKSEFGGYVGAQFDLAESSSLFFEYQMTGDASAIAGGIVFRF</sequence>
<reference evidence="1" key="1">
    <citation type="journal article" date="2014" name="Front. Microbiol.">
        <title>High frequency of phylogenetically diverse reductive dehalogenase-homologous genes in deep subseafloor sedimentary metagenomes.</title>
        <authorList>
            <person name="Kawai M."/>
            <person name="Futagami T."/>
            <person name="Toyoda A."/>
            <person name="Takaki Y."/>
            <person name="Nishi S."/>
            <person name="Hori S."/>
            <person name="Arai W."/>
            <person name="Tsubouchi T."/>
            <person name="Morono Y."/>
            <person name="Uchiyama I."/>
            <person name="Ito T."/>
            <person name="Fujiyama A."/>
            <person name="Inagaki F."/>
            <person name="Takami H."/>
        </authorList>
    </citation>
    <scope>NUCLEOTIDE SEQUENCE</scope>
    <source>
        <strain evidence="1">Expedition CK06-06</strain>
    </source>
</reference>
<feature type="non-terminal residue" evidence="1">
    <location>
        <position position="1"/>
    </location>
</feature>
<name>X1V3L4_9ZZZZ</name>
<evidence type="ECO:0008006" key="2">
    <source>
        <dbReference type="Google" id="ProtNLM"/>
    </source>
</evidence>